<dbReference type="OrthoDB" id="43654at2759"/>
<gene>
    <name evidence="4" type="ORF">F5X68DRAFT_190032</name>
</gene>
<feature type="domain" description="Asl1-like glycosyl hydrolase catalytic" evidence="3">
    <location>
        <begin position="152"/>
        <end position="384"/>
    </location>
</feature>
<dbReference type="Proteomes" id="UP000770015">
    <property type="component" value="Unassembled WGS sequence"/>
</dbReference>
<organism evidence="4 5">
    <name type="scientific">Plectosphaerella plurivora</name>
    <dbReference type="NCBI Taxonomy" id="936078"/>
    <lineage>
        <taxon>Eukaryota</taxon>
        <taxon>Fungi</taxon>
        <taxon>Dikarya</taxon>
        <taxon>Ascomycota</taxon>
        <taxon>Pezizomycotina</taxon>
        <taxon>Sordariomycetes</taxon>
        <taxon>Hypocreomycetidae</taxon>
        <taxon>Glomerellales</taxon>
        <taxon>Plectosphaerellaceae</taxon>
        <taxon>Plectosphaerella</taxon>
    </lineage>
</organism>
<evidence type="ECO:0000259" key="3">
    <source>
        <dbReference type="Pfam" id="PF11790"/>
    </source>
</evidence>
<proteinExistence type="predicted"/>
<keyword evidence="5" id="KW-1185">Reference proteome</keyword>
<dbReference type="InterPro" id="IPR017853">
    <property type="entry name" value="GH"/>
</dbReference>
<comment type="caution">
    <text evidence="4">The sequence shown here is derived from an EMBL/GenBank/DDBJ whole genome shotgun (WGS) entry which is preliminary data.</text>
</comment>
<accession>A0A9P8VEQ2</accession>
<sequence length="386" mass="40762">MFTKQFITGLATMALANQVTALNMYRAEDKRGVRVVHTHIEVVTQWVTVTAGQEPAAPTTSSEAFVAPAPEPTPEPVAQPESTPEPEVQEEAAPVEPAPVEPAPVEAAPAPAATTSAAAAPVVEEEPAKQVETDNSNTSTGGSTTTSGAKRGLAFNKAELTTAFTSSDKISWAWNWDSSPNGLDSNVEYVPTLWGPIDMHTARWNENAEAAIAKGSTHLMSFNECDIASQCNLPASAAADAHVQYMNPFGDKAKIGAPSISNSNIAGQGLDYLRDWVAACETKGCKYDFCNVHWYSPLNAAETLYSHIKEASKICGGKPIWLTEFAPLADGGAEASPSESSSWLSGGVLSELDNLAELERYSFFMVADGKLTSGSGLSASGQAYLS</sequence>
<dbReference type="SUPFAM" id="SSF51445">
    <property type="entry name" value="(Trans)glycosidases"/>
    <property type="match status" value="1"/>
</dbReference>
<dbReference type="Pfam" id="PF11790">
    <property type="entry name" value="Glyco_hydro_cc"/>
    <property type="match status" value="1"/>
</dbReference>
<evidence type="ECO:0000313" key="5">
    <source>
        <dbReference type="Proteomes" id="UP000770015"/>
    </source>
</evidence>
<feature type="compositionally biased region" description="Low complexity" evidence="1">
    <location>
        <begin position="103"/>
        <end position="122"/>
    </location>
</feature>
<reference evidence="4" key="1">
    <citation type="journal article" date="2021" name="Nat. Commun.">
        <title>Genetic determinants of endophytism in the Arabidopsis root mycobiome.</title>
        <authorList>
            <person name="Mesny F."/>
            <person name="Miyauchi S."/>
            <person name="Thiergart T."/>
            <person name="Pickel B."/>
            <person name="Atanasova L."/>
            <person name="Karlsson M."/>
            <person name="Huettel B."/>
            <person name="Barry K.W."/>
            <person name="Haridas S."/>
            <person name="Chen C."/>
            <person name="Bauer D."/>
            <person name="Andreopoulos W."/>
            <person name="Pangilinan J."/>
            <person name="LaButti K."/>
            <person name="Riley R."/>
            <person name="Lipzen A."/>
            <person name="Clum A."/>
            <person name="Drula E."/>
            <person name="Henrissat B."/>
            <person name="Kohler A."/>
            <person name="Grigoriev I.V."/>
            <person name="Martin F.M."/>
            <person name="Hacquard S."/>
        </authorList>
    </citation>
    <scope>NUCLEOTIDE SEQUENCE</scope>
    <source>
        <strain evidence="4">MPI-SDFR-AT-0117</strain>
    </source>
</reference>
<dbReference type="AlphaFoldDB" id="A0A9P8VEQ2"/>
<dbReference type="Gene3D" id="3.20.20.80">
    <property type="entry name" value="Glycosidases"/>
    <property type="match status" value="1"/>
</dbReference>
<dbReference type="PANTHER" id="PTHR34154:SF10">
    <property type="entry name" value="ASL1-LIKE GLYCOSYL HYDROLASE CATALYTIC DOMAIN-CONTAINING PROTEIN"/>
    <property type="match status" value="1"/>
</dbReference>
<dbReference type="PANTHER" id="PTHR34154">
    <property type="entry name" value="ALKALI-SENSITIVE LINKAGE PROTEIN 1"/>
    <property type="match status" value="1"/>
</dbReference>
<feature type="chain" id="PRO_5040178897" evidence="2">
    <location>
        <begin position="22"/>
        <end position="386"/>
    </location>
</feature>
<name>A0A9P8VEQ2_9PEZI</name>
<evidence type="ECO:0000256" key="2">
    <source>
        <dbReference type="SAM" id="SignalP"/>
    </source>
</evidence>
<dbReference type="GO" id="GO:0016787">
    <property type="term" value="F:hydrolase activity"/>
    <property type="evidence" value="ECO:0007669"/>
    <property type="project" value="UniProtKB-KW"/>
</dbReference>
<keyword evidence="2" id="KW-0732">Signal</keyword>
<protein>
    <submittedName>
        <fullName evidence="4">Glycosyl hydrolase catalytic core-domain-containing protein</fullName>
    </submittedName>
</protein>
<feature type="compositionally biased region" description="Low complexity" evidence="1">
    <location>
        <begin position="138"/>
        <end position="148"/>
    </location>
</feature>
<evidence type="ECO:0000256" key="1">
    <source>
        <dbReference type="SAM" id="MobiDB-lite"/>
    </source>
</evidence>
<keyword evidence="4" id="KW-0378">Hydrolase</keyword>
<feature type="signal peptide" evidence="2">
    <location>
        <begin position="1"/>
        <end position="21"/>
    </location>
</feature>
<evidence type="ECO:0000313" key="4">
    <source>
        <dbReference type="EMBL" id="KAH6688350.1"/>
    </source>
</evidence>
<dbReference type="GO" id="GO:0071966">
    <property type="term" value="P:fungal-type cell wall polysaccharide metabolic process"/>
    <property type="evidence" value="ECO:0007669"/>
    <property type="project" value="TreeGrafter"/>
</dbReference>
<dbReference type="GO" id="GO:0009277">
    <property type="term" value="C:fungal-type cell wall"/>
    <property type="evidence" value="ECO:0007669"/>
    <property type="project" value="TreeGrafter"/>
</dbReference>
<dbReference type="InterPro" id="IPR053183">
    <property type="entry name" value="ASL1"/>
</dbReference>
<dbReference type="EMBL" id="JAGSXJ010000009">
    <property type="protein sequence ID" value="KAH6688350.1"/>
    <property type="molecule type" value="Genomic_DNA"/>
</dbReference>
<feature type="region of interest" description="Disordered" evidence="1">
    <location>
        <begin position="53"/>
        <end position="149"/>
    </location>
</feature>
<dbReference type="InterPro" id="IPR024655">
    <property type="entry name" value="Asl1_glyco_hydro_catalytic"/>
</dbReference>